<sequence length="230" mass="25264">MKVQMEMDGSGPNTLASLAYFTGVSGCHDSRNSAADGDAESIQSMRGQGRYEWTAHLSVSWQPGKGLATIPPPLTSGYYRVFLVYKGEGLAKSTTNSMEKCGAKARTPGEDYHRPETVACPEPGSLCQPQLWGAMSSVLSIFLQELPGPFLVLGIFLPVTLLLFLLIAYFRIKLMAVDEELFQISDRQNKYGSSPYRRMRRSAPCGAIENSEVHVQKCSNLTLKAKTSEK</sequence>
<name>A0A061IEA1_CRIGR</name>
<evidence type="ECO:0000313" key="3">
    <source>
        <dbReference type="Proteomes" id="UP000030759"/>
    </source>
</evidence>
<feature type="transmembrane region" description="Helical" evidence="1">
    <location>
        <begin position="150"/>
        <end position="170"/>
    </location>
</feature>
<gene>
    <name evidence="2" type="ORF">H671_2g6046</name>
</gene>
<reference evidence="3" key="1">
    <citation type="journal article" date="2013" name="Nat. Biotechnol.">
        <title>Chinese hamster genome sequenced from sorted chromosomes.</title>
        <authorList>
            <person name="Brinkrolf K."/>
            <person name="Rupp O."/>
            <person name="Laux H."/>
            <person name="Kollin F."/>
            <person name="Ernst W."/>
            <person name="Linke B."/>
            <person name="Kofler R."/>
            <person name="Romand S."/>
            <person name="Hesse F."/>
            <person name="Budach W.E."/>
            <person name="Galosy S."/>
            <person name="Muller D."/>
            <person name="Noll T."/>
            <person name="Wienberg J."/>
            <person name="Jostock T."/>
            <person name="Leonard M."/>
            <person name="Grillari J."/>
            <person name="Tauch A."/>
            <person name="Goesmann A."/>
            <person name="Helk B."/>
            <person name="Mott J.E."/>
            <person name="Puhler A."/>
            <person name="Borth N."/>
        </authorList>
    </citation>
    <scope>NUCLEOTIDE SEQUENCE [LARGE SCALE GENOMIC DNA]</scope>
    <source>
        <strain evidence="3">17A/GY</strain>
    </source>
</reference>
<organism evidence="2 3">
    <name type="scientific">Cricetulus griseus</name>
    <name type="common">Chinese hamster</name>
    <name type="synonym">Cricetulus barabensis griseus</name>
    <dbReference type="NCBI Taxonomy" id="10029"/>
    <lineage>
        <taxon>Eukaryota</taxon>
        <taxon>Metazoa</taxon>
        <taxon>Chordata</taxon>
        <taxon>Craniata</taxon>
        <taxon>Vertebrata</taxon>
        <taxon>Euteleostomi</taxon>
        <taxon>Mammalia</taxon>
        <taxon>Eutheria</taxon>
        <taxon>Euarchontoglires</taxon>
        <taxon>Glires</taxon>
        <taxon>Rodentia</taxon>
        <taxon>Myomorpha</taxon>
        <taxon>Muroidea</taxon>
        <taxon>Cricetidae</taxon>
        <taxon>Cricetinae</taxon>
        <taxon>Cricetulus</taxon>
    </lineage>
</organism>
<evidence type="ECO:0000313" key="2">
    <source>
        <dbReference type="EMBL" id="ERE84344.1"/>
    </source>
</evidence>
<evidence type="ECO:0008006" key="4">
    <source>
        <dbReference type="Google" id="ProtNLM"/>
    </source>
</evidence>
<keyword evidence="1" id="KW-0472">Membrane</keyword>
<keyword evidence="1" id="KW-1133">Transmembrane helix</keyword>
<accession>A0A061IEA1</accession>
<protein>
    <recommendedName>
        <fullName evidence="4">Small leucine-rich protein 1</fullName>
    </recommendedName>
</protein>
<keyword evidence="1" id="KW-0812">Transmembrane</keyword>
<dbReference type="AlphaFoldDB" id="A0A061IEA1"/>
<evidence type="ECO:0000256" key="1">
    <source>
        <dbReference type="SAM" id="Phobius"/>
    </source>
</evidence>
<dbReference type="Proteomes" id="UP000030759">
    <property type="component" value="Unassembled WGS sequence"/>
</dbReference>
<dbReference type="PROSITE" id="PS51257">
    <property type="entry name" value="PROKAR_LIPOPROTEIN"/>
    <property type="match status" value="1"/>
</dbReference>
<proteinExistence type="predicted"/>
<dbReference type="EMBL" id="KE668027">
    <property type="protein sequence ID" value="ERE84344.1"/>
    <property type="molecule type" value="Genomic_DNA"/>
</dbReference>